<keyword evidence="2" id="KW-1185">Reference proteome</keyword>
<proteinExistence type="predicted"/>
<organism evidence="1 2">
    <name type="scientific">Geobacter argillaceus</name>
    <dbReference type="NCBI Taxonomy" id="345631"/>
    <lineage>
        <taxon>Bacteria</taxon>
        <taxon>Pseudomonadati</taxon>
        <taxon>Thermodesulfobacteriota</taxon>
        <taxon>Desulfuromonadia</taxon>
        <taxon>Geobacterales</taxon>
        <taxon>Geobacteraceae</taxon>
        <taxon>Geobacter</taxon>
    </lineage>
</organism>
<dbReference type="RefSeq" id="WP_170242006.1">
    <property type="nucleotide sequence ID" value="NZ_VLLN01000027.1"/>
</dbReference>
<evidence type="ECO:0000313" key="1">
    <source>
        <dbReference type="EMBL" id="TWJ16414.1"/>
    </source>
</evidence>
<name>A0A562VF36_9BACT</name>
<evidence type="ECO:0000313" key="2">
    <source>
        <dbReference type="Proteomes" id="UP000319449"/>
    </source>
</evidence>
<comment type="caution">
    <text evidence="1">The sequence shown here is derived from an EMBL/GenBank/DDBJ whole genome shotgun (WGS) entry which is preliminary data.</text>
</comment>
<reference evidence="1 2" key="1">
    <citation type="submission" date="2019-07" db="EMBL/GenBank/DDBJ databases">
        <title>Genomic Encyclopedia of Archaeal and Bacterial Type Strains, Phase II (KMG-II): from individual species to whole genera.</title>
        <authorList>
            <person name="Goeker M."/>
        </authorList>
    </citation>
    <scope>NUCLEOTIDE SEQUENCE [LARGE SCALE GENOMIC DNA]</scope>
    <source>
        <strain evidence="1 2">ATCC BAA-1139</strain>
    </source>
</reference>
<dbReference type="Proteomes" id="UP000319449">
    <property type="component" value="Unassembled WGS sequence"/>
</dbReference>
<dbReference type="EMBL" id="VLLN01000027">
    <property type="protein sequence ID" value="TWJ16414.1"/>
    <property type="molecule type" value="Genomic_DNA"/>
</dbReference>
<protein>
    <submittedName>
        <fullName evidence="1">Uncharacterized protein</fullName>
    </submittedName>
</protein>
<sequence length="57" mass="6713">MPRVEGLDKRDDKNYGIDVTIWYAPSVKTIVKLKGEDQYSHNTVKGWKWELVSFELK</sequence>
<dbReference type="AlphaFoldDB" id="A0A562VF36"/>
<accession>A0A562VF36</accession>
<gene>
    <name evidence="1" type="ORF">JN12_03355</name>
</gene>